<accession>A0ACC1TXH6</accession>
<comment type="caution">
    <text evidence="1">The sequence shown here is derived from an EMBL/GenBank/DDBJ whole genome shotgun (WGS) entry which is preliminary data.</text>
</comment>
<evidence type="ECO:0000313" key="1">
    <source>
        <dbReference type="EMBL" id="KAJ3809175.1"/>
    </source>
</evidence>
<sequence length="1089" mass="122250">MHIPPPPVTQALSSETFRPPPLDGSLTLCEMYDWHARNTSNHRLFVFAQEDGTTRTIFWPEAVKAVWTGARLIRDRVSSESLEKTPIVAIVSMSDTISYFITMMSIIRANFIVFPISPRNSPQAVAHLISKVGVDHILMGHESSMQDLVREALEIVKTSSAMNSVPHVSLAPFFEDLFLQNPVSNADDLPFKRRNPHDILFYIHSSGSTAHPKPIPRTNHRFLELSLIPWFGEQDLCDKILSLHVMPMYHGMGILQICWTASTGVVIAAFKPQSPAVLPTPENLFEAATAARSDILFCVPAFIEAWSKVPRYVDWLATRTGVLFGGGPLNKRAGDLLSSKGVSIFVLYGSTEMGIVSSLIPASPISDWEYFPLSGVVTAHMMPHGENKFELIMVSNEFSKPSVVNTKIDGIDAYASSDLLLPHPTVSGYWRIFGRVDDQIIHNTGEKTNPVPLENTLSQDPYVAAAVMFGRGRFQAGVLVEPKPPYKFEPSNERKLSEFRNKIWPTIEQMNGFAPQHSRVFKEYHQPEFITSQMILVASPFKPFTYTAKNTARRQLILDQYEEEIEAVYKAVEETTQSDIPAPVEWNLLSTKSFVRNIVTQVLSHTVKDGDDIFQYGCDSLQATWIRNTIHRALRESAEIDIRQSTSNFVYDHPTINQLARHVLSIALGEEGTGNTVQENKVKLMEQMVEKYIADFPAAPSEVKQLSHHDQKVVLLTGSTGALGSHILDELVKYKGVKKIYALNRKGIDGLADRQRMALKERGLNEPVEDIECRRVVLLEGNTSVSNFGLEAEIFNEMAISVTHIIHNAWRVDFNPGLSSFESHIKGLRRIVDFCITSQASLFFTSSIGVFTGIVIFHTYCVSDTNSLELAMPPEVAPPPEAPIPPAFALSNGYTQSKWVSEQILDAAHRNNGLKYLNIRVGQLTGAINGAWNVKEWFPSMIQASKILGFIPSDHRNISWIPVYHAAATIVDFVNNGSIHDNQHVHLIHPCSVPWSSLVSVFANTLGLDVVEYRDWFNKLMEKGDTKEMHLVPFFQKIGQEEVAKNREAFEMPKVQLKLALAASETLRERSREIQEEDVERWLAYWKNV</sequence>
<protein>
    <submittedName>
        <fullName evidence="1">Uncharacterized protein</fullName>
    </submittedName>
</protein>
<proteinExistence type="predicted"/>
<organism evidence="1 2">
    <name type="scientific">Lentinula aff. lateritia</name>
    <dbReference type="NCBI Taxonomy" id="2804960"/>
    <lineage>
        <taxon>Eukaryota</taxon>
        <taxon>Fungi</taxon>
        <taxon>Dikarya</taxon>
        <taxon>Basidiomycota</taxon>
        <taxon>Agaricomycotina</taxon>
        <taxon>Agaricomycetes</taxon>
        <taxon>Agaricomycetidae</taxon>
        <taxon>Agaricales</taxon>
        <taxon>Marasmiineae</taxon>
        <taxon>Omphalotaceae</taxon>
        <taxon>Lentinula</taxon>
    </lineage>
</organism>
<reference evidence="1" key="1">
    <citation type="submission" date="2022-09" db="EMBL/GenBank/DDBJ databases">
        <title>A Global Phylogenomic Analysis of the Shiitake Genus Lentinula.</title>
        <authorList>
            <consortium name="DOE Joint Genome Institute"/>
            <person name="Sierra-Patev S."/>
            <person name="Min B."/>
            <person name="Naranjo-Ortiz M."/>
            <person name="Looney B."/>
            <person name="Konkel Z."/>
            <person name="Slot J.C."/>
            <person name="Sakamoto Y."/>
            <person name="Steenwyk J.L."/>
            <person name="Rokas A."/>
            <person name="Carro J."/>
            <person name="Camarero S."/>
            <person name="Ferreira P."/>
            <person name="Molpeceres G."/>
            <person name="Ruiz-Duenas F.J."/>
            <person name="Serrano A."/>
            <person name="Henrissat B."/>
            <person name="Drula E."/>
            <person name="Hughes K.W."/>
            <person name="Mata J.L."/>
            <person name="Ishikawa N.K."/>
            <person name="Vargas-Isla R."/>
            <person name="Ushijima S."/>
            <person name="Smith C.A."/>
            <person name="Ahrendt S."/>
            <person name="Andreopoulos W."/>
            <person name="He G."/>
            <person name="Labutti K."/>
            <person name="Lipzen A."/>
            <person name="Ng V."/>
            <person name="Riley R."/>
            <person name="Sandor L."/>
            <person name="Barry K."/>
            <person name="Martinez A.T."/>
            <person name="Xiao Y."/>
            <person name="Gibbons J.G."/>
            <person name="Terashima K."/>
            <person name="Grigoriev I.V."/>
            <person name="Hibbett D.S."/>
        </authorList>
    </citation>
    <scope>NUCLEOTIDE SEQUENCE</scope>
    <source>
        <strain evidence="1">TMI1499</strain>
    </source>
</reference>
<gene>
    <name evidence="1" type="ORF">F5876DRAFT_44446</name>
</gene>
<name>A0ACC1TXH6_9AGAR</name>
<keyword evidence="2" id="KW-1185">Reference proteome</keyword>
<dbReference type="EMBL" id="MU795174">
    <property type="protein sequence ID" value="KAJ3809175.1"/>
    <property type="molecule type" value="Genomic_DNA"/>
</dbReference>
<evidence type="ECO:0000313" key="2">
    <source>
        <dbReference type="Proteomes" id="UP001163835"/>
    </source>
</evidence>
<dbReference type="Proteomes" id="UP001163835">
    <property type="component" value="Unassembled WGS sequence"/>
</dbReference>